<dbReference type="GO" id="GO:0070042">
    <property type="term" value="F:rRNA (uridine-N3-)-methyltransferase activity"/>
    <property type="evidence" value="ECO:0007669"/>
    <property type="project" value="TreeGrafter"/>
</dbReference>
<organism evidence="12 13">
    <name type="scientific">Candidatus Vogelbacteria bacterium RIFOXYD1_FULL_46_19</name>
    <dbReference type="NCBI Taxonomy" id="1802439"/>
    <lineage>
        <taxon>Bacteria</taxon>
        <taxon>Candidatus Vogeliibacteriota</taxon>
    </lineage>
</organism>
<comment type="subcellular location">
    <subcellularLocation>
        <location evidence="1 10">Cytoplasm</location>
    </subcellularLocation>
</comment>
<evidence type="ECO:0000256" key="2">
    <source>
        <dbReference type="ARBA" id="ARBA00005528"/>
    </source>
</evidence>
<dbReference type="InterPro" id="IPR046886">
    <property type="entry name" value="RsmE_MTase_dom"/>
</dbReference>
<accession>A0A1G2QHM9</accession>
<dbReference type="InterPro" id="IPR006700">
    <property type="entry name" value="RsmE"/>
</dbReference>
<evidence type="ECO:0000313" key="13">
    <source>
        <dbReference type="Proteomes" id="UP000177838"/>
    </source>
</evidence>
<evidence type="ECO:0000256" key="9">
    <source>
        <dbReference type="ARBA" id="ARBA00047944"/>
    </source>
</evidence>
<feature type="domain" description="Ribosomal RNA small subunit methyltransferase E methyltransferase" evidence="11">
    <location>
        <begin position="79"/>
        <end position="230"/>
    </location>
</feature>
<evidence type="ECO:0000256" key="8">
    <source>
        <dbReference type="ARBA" id="ARBA00025699"/>
    </source>
</evidence>
<evidence type="ECO:0000256" key="4">
    <source>
        <dbReference type="ARBA" id="ARBA00022552"/>
    </source>
</evidence>
<evidence type="ECO:0000256" key="7">
    <source>
        <dbReference type="ARBA" id="ARBA00022691"/>
    </source>
</evidence>
<dbReference type="InterPro" id="IPR029026">
    <property type="entry name" value="tRNA_m1G_MTases_N"/>
</dbReference>
<dbReference type="GO" id="GO:0070475">
    <property type="term" value="P:rRNA base methylation"/>
    <property type="evidence" value="ECO:0007669"/>
    <property type="project" value="TreeGrafter"/>
</dbReference>
<dbReference type="Gene3D" id="3.40.1280.10">
    <property type="match status" value="1"/>
</dbReference>
<dbReference type="NCBIfam" id="TIGR00046">
    <property type="entry name" value="RsmE family RNA methyltransferase"/>
    <property type="match status" value="1"/>
</dbReference>
<evidence type="ECO:0000313" key="12">
    <source>
        <dbReference type="EMBL" id="OHA59532.1"/>
    </source>
</evidence>
<dbReference type="STRING" id="1802439.A2589_01570"/>
<proteinExistence type="inferred from homology"/>
<dbReference type="EC" id="2.1.1.193" evidence="10"/>
<evidence type="ECO:0000256" key="3">
    <source>
        <dbReference type="ARBA" id="ARBA00022490"/>
    </source>
</evidence>
<gene>
    <name evidence="12" type="ORF">A2589_01570</name>
</gene>
<keyword evidence="6 10" id="KW-0808">Transferase</keyword>
<dbReference type="GO" id="GO:0005737">
    <property type="term" value="C:cytoplasm"/>
    <property type="evidence" value="ECO:0007669"/>
    <property type="project" value="UniProtKB-SubCell"/>
</dbReference>
<dbReference type="CDD" id="cd18084">
    <property type="entry name" value="RsmE-like"/>
    <property type="match status" value="1"/>
</dbReference>
<dbReference type="EMBL" id="MHTK01000006">
    <property type="protein sequence ID" value="OHA59532.1"/>
    <property type="molecule type" value="Genomic_DNA"/>
</dbReference>
<keyword evidence="3 10" id="KW-0963">Cytoplasm</keyword>
<dbReference type="PANTHER" id="PTHR30027:SF3">
    <property type="entry name" value="16S RRNA (URACIL(1498)-N(3))-METHYLTRANSFERASE"/>
    <property type="match status" value="1"/>
</dbReference>
<evidence type="ECO:0000259" key="11">
    <source>
        <dbReference type="Pfam" id="PF04452"/>
    </source>
</evidence>
<reference evidence="12 13" key="1">
    <citation type="journal article" date="2016" name="Nat. Commun.">
        <title>Thousands of microbial genomes shed light on interconnected biogeochemical processes in an aquifer system.</title>
        <authorList>
            <person name="Anantharaman K."/>
            <person name="Brown C.T."/>
            <person name="Hug L.A."/>
            <person name="Sharon I."/>
            <person name="Castelle C.J."/>
            <person name="Probst A.J."/>
            <person name="Thomas B.C."/>
            <person name="Singh A."/>
            <person name="Wilkins M.J."/>
            <person name="Karaoz U."/>
            <person name="Brodie E.L."/>
            <person name="Williams K.H."/>
            <person name="Hubbard S.S."/>
            <person name="Banfield J.F."/>
        </authorList>
    </citation>
    <scope>NUCLEOTIDE SEQUENCE [LARGE SCALE GENOMIC DNA]</scope>
</reference>
<evidence type="ECO:0000256" key="5">
    <source>
        <dbReference type="ARBA" id="ARBA00022603"/>
    </source>
</evidence>
<keyword evidence="5 10" id="KW-0489">Methyltransferase</keyword>
<dbReference type="Proteomes" id="UP000177838">
    <property type="component" value="Unassembled WGS sequence"/>
</dbReference>
<protein>
    <recommendedName>
        <fullName evidence="10">Ribosomal RNA small subunit methyltransferase E</fullName>
        <ecNumber evidence="10">2.1.1.193</ecNumber>
    </recommendedName>
</protein>
<comment type="caution">
    <text evidence="12">The sequence shown here is derived from an EMBL/GenBank/DDBJ whole genome shotgun (WGS) entry which is preliminary data.</text>
</comment>
<dbReference type="Pfam" id="PF04452">
    <property type="entry name" value="Methyltrans_RNA"/>
    <property type="match status" value="1"/>
</dbReference>
<name>A0A1G2QHM9_9BACT</name>
<dbReference type="InterPro" id="IPR029028">
    <property type="entry name" value="Alpha/beta_knot_MTases"/>
</dbReference>
<keyword evidence="4 10" id="KW-0698">rRNA processing</keyword>
<comment type="similarity">
    <text evidence="2 10">Belongs to the RNA methyltransferase RsmE family.</text>
</comment>
<dbReference type="SUPFAM" id="SSF75217">
    <property type="entry name" value="alpha/beta knot"/>
    <property type="match status" value="1"/>
</dbReference>
<keyword evidence="7 10" id="KW-0949">S-adenosyl-L-methionine</keyword>
<comment type="function">
    <text evidence="8 10">Specifically methylates the N3 position of the uracil ring of uridine 1498 (m3U1498) in 16S rRNA. Acts on the fully assembled 30S ribosomal subunit.</text>
</comment>
<evidence type="ECO:0000256" key="6">
    <source>
        <dbReference type="ARBA" id="ARBA00022679"/>
    </source>
</evidence>
<sequence length="234" mass="26149">MKIHRFIEKFELVGDQLWVNDRALLKQWGLVLRFRPGQIILLIDQATKQEAEVEIVELNQKAARLKVLRLLPFKPESVRAVNLYCAILKKENFEWVVQKATEVGVTAIVPLRTERTIKQDLRLDRLTKIAVEATEQSGRVSVPTLALPLPFSKALALSVASPGLTMCFDMGSLDTKWPVVTSDQPYDLFIGPEGGWSPAELELIQSHNLPTYSLSTNVLRAETAAVVATYLAAN</sequence>
<evidence type="ECO:0000256" key="1">
    <source>
        <dbReference type="ARBA" id="ARBA00004496"/>
    </source>
</evidence>
<dbReference type="PANTHER" id="PTHR30027">
    <property type="entry name" value="RIBOSOMAL RNA SMALL SUBUNIT METHYLTRANSFERASE E"/>
    <property type="match status" value="1"/>
</dbReference>
<dbReference type="PIRSF" id="PIRSF015601">
    <property type="entry name" value="MTase_slr0722"/>
    <property type="match status" value="1"/>
</dbReference>
<evidence type="ECO:0000256" key="10">
    <source>
        <dbReference type="PIRNR" id="PIRNR015601"/>
    </source>
</evidence>
<comment type="catalytic activity">
    <reaction evidence="9 10">
        <text>uridine(1498) in 16S rRNA + S-adenosyl-L-methionine = N(3)-methyluridine(1498) in 16S rRNA + S-adenosyl-L-homocysteine + H(+)</text>
        <dbReference type="Rhea" id="RHEA:42920"/>
        <dbReference type="Rhea" id="RHEA-COMP:10283"/>
        <dbReference type="Rhea" id="RHEA-COMP:10284"/>
        <dbReference type="ChEBI" id="CHEBI:15378"/>
        <dbReference type="ChEBI" id="CHEBI:57856"/>
        <dbReference type="ChEBI" id="CHEBI:59789"/>
        <dbReference type="ChEBI" id="CHEBI:65315"/>
        <dbReference type="ChEBI" id="CHEBI:74502"/>
        <dbReference type="EC" id="2.1.1.193"/>
    </reaction>
</comment>
<dbReference type="AlphaFoldDB" id="A0A1G2QHM9"/>